<dbReference type="GO" id="GO:0006412">
    <property type="term" value="P:translation"/>
    <property type="evidence" value="ECO:0007669"/>
    <property type="project" value="InterPro"/>
</dbReference>
<evidence type="ECO:0000256" key="3">
    <source>
        <dbReference type="ARBA" id="ARBA00006194"/>
    </source>
</evidence>
<dbReference type="PANTHER" id="PTHR21231">
    <property type="entry name" value="XPA-BINDING PROTEIN 1-RELATED"/>
    <property type="match status" value="1"/>
</dbReference>
<evidence type="ECO:0000256" key="1">
    <source>
        <dbReference type="ARBA" id="ARBA00003181"/>
    </source>
</evidence>
<dbReference type="SUPFAM" id="SSF52540">
    <property type="entry name" value="P-loop containing nucleoside triphosphate hydrolases"/>
    <property type="match status" value="1"/>
</dbReference>
<comment type="caution">
    <text evidence="12">The sequence shown here is derived from an EMBL/GenBank/DDBJ whole genome shotgun (WGS) entry which is preliminary data.</text>
</comment>
<organism evidence="12 13">
    <name type="scientific">Cloeon dipterum</name>
    <dbReference type="NCBI Taxonomy" id="197152"/>
    <lineage>
        <taxon>Eukaryota</taxon>
        <taxon>Metazoa</taxon>
        <taxon>Ecdysozoa</taxon>
        <taxon>Arthropoda</taxon>
        <taxon>Hexapoda</taxon>
        <taxon>Insecta</taxon>
        <taxon>Pterygota</taxon>
        <taxon>Palaeoptera</taxon>
        <taxon>Ephemeroptera</taxon>
        <taxon>Pisciforma</taxon>
        <taxon>Baetidae</taxon>
        <taxon>Cloeon</taxon>
    </lineage>
</organism>
<comment type="similarity">
    <text evidence="2">Belongs to the GPN-loop GTPase family.</text>
</comment>
<keyword evidence="5" id="KW-0547">Nucleotide-binding</keyword>
<protein>
    <recommendedName>
        <fullName evidence="4">GPN-loop GTPase 2</fullName>
    </recommendedName>
    <alternativeName>
        <fullName evidence="10">ATP-binding domain 1 family member B</fullName>
    </alternativeName>
</protein>
<dbReference type="InterPro" id="IPR004130">
    <property type="entry name" value="Gpn"/>
</dbReference>
<evidence type="ECO:0000256" key="8">
    <source>
        <dbReference type="ARBA" id="ARBA00023134"/>
    </source>
</evidence>
<dbReference type="SUPFAM" id="SSF53137">
    <property type="entry name" value="Translational machinery components"/>
    <property type="match status" value="1"/>
</dbReference>
<comment type="subunit">
    <text evidence="11">Heterodimers with GPN1 or GPN3. Binds to RNA polymerase II (RNAPII).</text>
</comment>
<dbReference type="GO" id="GO:0005737">
    <property type="term" value="C:cytoplasm"/>
    <property type="evidence" value="ECO:0007669"/>
    <property type="project" value="TreeGrafter"/>
</dbReference>
<proteinExistence type="inferred from homology"/>
<dbReference type="CDD" id="cd17871">
    <property type="entry name" value="GPN2"/>
    <property type="match status" value="1"/>
</dbReference>
<evidence type="ECO:0000313" key="12">
    <source>
        <dbReference type="EMBL" id="CAB3364447.1"/>
    </source>
</evidence>
<dbReference type="FunFam" id="3.40.50.300:FF:000338">
    <property type="entry name" value="GPN-loop GTPase 2"/>
    <property type="match status" value="1"/>
</dbReference>
<evidence type="ECO:0000256" key="7">
    <source>
        <dbReference type="ARBA" id="ARBA00022980"/>
    </source>
</evidence>
<keyword evidence="13" id="KW-1185">Reference proteome</keyword>
<comment type="similarity">
    <text evidence="3">Belongs to the universal ribosomal protein uS11 family.</text>
</comment>
<evidence type="ECO:0000256" key="9">
    <source>
        <dbReference type="ARBA" id="ARBA00023274"/>
    </source>
</evidence>
<evidence type="ECO:0000256" key="5">
    <source>
        <dbReference type="ARBA" id="ARBA00022741"/>
    </source>
</evidence>
<dbReference type="Gene3D" id="3.40.50.300">
    <property type="entry name" value="P-loop containing nucleotide triphosphate hydrolases"/>
    <property type="match status" value="1"/>
</dbReference>
<dbReference type="GO" id="GO:1990904">
    <property type="term" value="C:ribonucleoprotein complex"/>
    <property type="evidence" value="ECO:0007669"/>
    <property type="project" value="UniProtKB-KW"/>
</dbReference>
<evidence type="ECO:0000256" key="10">
    <source>
        <dbReference type="ARBA" id="ARBA00029700"/>
    </source>
</evidence>
<dbReference type="GO" id="GO:0005525">
    <property type="term" value="F:GTP binding"/>
    <property type="evidence" value="ECO:0007669"/>
    <property type="project" value="UniProtKB-KW"/>
</dbReference>
<dbReference type="OrthoDB" id="1654884at2759"/>
<gene>
    <name evidence="12" type="ORF">CLODIP_2_CD09244</name>
</gene>
<dbReference type="Pfam" id="PF03029">
    <property type="entry name" value="ATP_bind_1"/>
    <property type="match status" value="1"/>
</dbReference>
<keyword evidence="9" id="KW-0687">Ribonucleoprotein</keyword>
<dbReference type="InterPro" id="IPR030231">
    <property type="entry name" value="Gpn2"/>
</dbReference>
<dbReference type="InterPro" id="IPR027417">
    <property type="entry name" value="P-loop_NTPase"/>
</dbReference>
<accession>A0A8S1CAS4</accession>
<keyword evidence="6" id="KW-0378">Hydrolase</keyword>
<evidence type="ECO:0000256" key="6">
    <source>
        <dbReference type="ARBA" id="ARBA00022801"/>
    </source>
</evidence>
<name>A0A8S1CAS4_9INSE</name>
<dbReference type="InterPro" id="IPR001971">
    <property type="entry name" value="Ribosomal_uS11"/>
</dbReference>
<reference evidence="12 13" key="1">
    <citation type="submission" date="2020-04" db="EMBL/GenBank/DDBJ databases">
        <authorList>
            <person name="Alioto T."/>
            <person name="Alioto T."/>
            <person name="Gomez Garrido J."/>
        </authorList>
    </citation>
    <scope>NUCLEOTIDE SEQUENCE [LARGE SCALE GENOMIC DNA]</scope>
</reference>
<dbReference type="HAMAP" id="MF_01310">
    <property type="entry name" value="Ribosomal_uS11"/>
    <property type="match status" value="1"/>
</dbReference>
<evidence type="ECO:0000313" key="13">
    <source>
        <dbReference type="Proteomes" id="UP000494165"/>
    </source>
</evidence>
<comment type="function">
    <text evidence="1">Small GTPase required for proper localization of RNA polymerase II and III (RNAPII and RNAPIII). May act at an RNAP assembly step prior to nuclear import.</text>
</comment>
<evidence type="ECO:0000256" key="11">
    <source>
        <dbReference type="ARBA" id="ARBA00046611"/>
    </source>
</evidence>
<dbReference type="EMBL" id="CADEPI010000016">
    <property type="protein sequence ID" value="CAB3364447.1"/>
    <property type="molecule type" value="Genomic_DNA"/>
</dbReference>
<keyword evidence="8" id="KW-0342">GTP-binding</keyword>
<dbReference type="AlphaFoldDB" id="A0A8S1CAS4"/>
<sequence>MCLYLNSIGRKVALVNLDPANDTLPYEAAINITELITLDDAMNSFKLGPNGGLMYCMEFIEKNIDWLLKEISKFKDHYFLLDFPGQVELYTHHNSAKNIMSQLVKFDLRLCSVQLIDSHHCSDPGKFISALLLSLTTMLHTELPHINILSKIDLAERYSSKLDFGLDFYTEVLNLEYLLERLDEQPGTRKFKKLNTALVGLIEGFNLVSFLPSLPINEQVDSTIFARSRWDWLDVTSVRCSIGRTLDGRAYFWKSSTSEESGRGSRLVKHFGVAWAERPPSAMLRQAILVPRIFSFLERSVLGSGERAGGLLAQETGKATCLLCGPQSSSIKRPLHTTVPRSKADDRKEMLASMPKKDEGTEGEKTIDVDLLSKRFEDIFPDENTPNRLFDGIPYSQLNICDIKATKNNTIISLNDHKGKALMLRSCGMEGFKNTRQGTNIAAQATGISLAMRAIAKGFKDPVRVRVSGIGPGRMSAIKGLSMGGMNVVSITDTTRVSFAPTARARKQRRL</sequence>
<dbReference type="Pfam" id="PF00411">
    <property type="entry name" value="Ribosomal_S11"/>
    <property type="match status" value="1"/>
</dbReference>
<evidence type="ECO:0000256" key="2">
    <source>
        <dbReference type="ARBA" id="ARBA00005290"/>
    </source>
</evidence>
<dbReference type="GO" id="GO:0003924">
    <property type="term" value="F:GTPase activity"/>
    <property type="evidence" value="ECO:0007669"/>
    <property type="project" value="TreeGrafter"/>
</dbReference>
<dbReference type="GO" id="GO:0003735">
    <property type="term" value="F:structural constituent of ribosome"/>
    <property type="evidence" value="ECO:0007669"/>
    <property type="project" value="InterPro"/>
</dbReference>
<dbReference type="GO" id="GO:0005840">
    <property type="term" value="C:ribosome"/>
    <property type="evidence" value="ECO:0007669"/>
    <property type="project" value="UniProtKB-KW"/>
</dbReference>
<evidence type="ECO:0000256" key="4">
    <source>
        <dbReference type="ARBA" id="ARBA00014588"/>
    </source>
</evidence>
<keyword evidence="7" id="KW-0689">Ribosomal protein</keyword>
<dbReference type="Proteomes" id="UP000494165">
    <property type="component" value="Unassembled WGS sequence"/>
</dbReference>
<dbReference type="InterPro" id="IPR036967">
    <property type="entry name" value="Ribosomal_uS11_sf"/>
</dbReference>
<dbReference type="PANTHER" id="PTHR21231:SF3">
    <property type="entry name" value="GPN-LOOP GTPASE 2"/>
    <property type="match status" value="1"/>
</dbReference>
<dbReference type="Gene3D" id="3.30.420.80">
    <property type="entry name" value="Ribosomal protein S11"/>
    <property type="match status" value="1"/>
</dbReference>